<gene>
    <name evidence="1" type="ORF">OBE_08900</name>
</gene>
<dbReference type="Pfam" id="PF14057">
    <property type="entry name" value="GGGtGRT"/>
    <property type="match status" value="1"/>
</dbReference>
<sequence length="62" mass="6938">MIREVKFESQDRRIKQILAALNANGIKDIEEANAICEAHGLDPYKTCEETQPICFENASGLT</sequence>
<organism evidence="1">
    <name type="scientific">human gut metagenome</name>
    <dbReference type="NCBI Taxonomy" id="408170"/>
    <lineage>
        <taxon>unclassified sequences</taxon>
        <taxon>metagenomes</taxon>
        <taxon>organismal metagenomes</taxon>
    </lineage>
</organism>
<dbReference type="InterPro" id="IPR025964">
    <property type="entry name" value="GGGtGRT"/>
</dbReference>
<accession>K1SZ25</accession>
<comment type="caution">
    <text evidence="1">The sequence shown here is derived from an EMBL/GenBank/DDBJ whole genome shotgun (WGS) entry which is preliminary data.</text>
</comment>
<evidence type="ECO:0000313" key="1">
    <source>
        <dbReference type="EMBL" id="EKC60584.1"/>
    </source>
</evidence>
<reference evidence="1" key="1">
    <citation type="journal article" date="2013" name="Environ. Microbiol.">
        <title>Microbiota from the distal guts of lean and obese adolescents exhibit partial functional redundancy besides clear differences in community structure.</title>
        <authorList>
            <person name="Ferrer M."/>
            <person name="Ruiz A."/>
            <person name="Lanza F."/>
            <person name="Haange S.B."/>
            <person name="Oberbach A."/>
            <person name="Till H."/>
            <person name="Bargiela R."/>
            <person name="Campoy C."/>
            <person name="Segura M.T."/>
            <person name="Richter M."/>
            <person name="von Bergen M."/>
            <person name="Seifert J."/>
            <person name="Suarez A."/>
        </authorList>
    </citation>
    <scope>NUCLEOTIDE SEQUENCE</scope>
</reference>
<proteinExistence type="predicted"/>
<dbReference type="EMBL" id="AJWZ01006156">
    <property type="protein sequence ID" value="EKC60584.1"/>
    <property type="molecule type" value="Genomic_DNA"/>
</dbReference>
<protein>
    <submittedName>
        <fullName evidence="1">Uncharacterized protein</fullName>
    </submittedName>
</protein>
<dbReference type="AlphaFoldDB" id="K1SZ25"/>
<name>K1SZ25_9ZZZZ</name>